<organism evidence="8 9">
    <name type="scientific">Liquorilactobacillus nagelii</name>
    <dbReference type="NCBI Taxonomy" id="82688"/>
    <lineage>
        <taxon>Bacteria</taxon>
        <taxon>Bacillati</taxon>
        <taxon>Bacillota</taxon>
        <taxon>Bacilli</taxon>
        <taxon>Lactobacillales</taxon>
        <taxon>Lactobacillaceae</taxon>
        <taxon>Liquorilactobacillus</taxon>
    </lineage>
</organism>
<feature type="binding site" evidence="6">
    <location>
        <position position="81"/>
    </location>
    <ligand>
        <name>Mg(2+)</name>
        <dbReference type="ChEBI" id="CHEBI:18420"/>
        <note>ligand shared between all trimeric partners</note>
    </ligand>
</feature>
<evidence type="ECO:0000256" key="5">
    <source>
        <dbReference type="PIRSR" id="PIRSR000699-1"/>
    </source>
</evidence>
<dbReference type="EMBL" id="CP018180">
    <property type="protein sequence ID" value="AUJ32588.1"/>
    <property type="molecule type" value="Genomic_DNA"/>
</dbReference>
<dbReference type="GO" id="GO:0009401">
    <property type="term" value="P:phosphoenolpyruvate-dependent sugar phosphotransferase system"/>
    <property type="evidence" value="ECO:0007669"/>
    <property type="project" value="UniProtKB-KW"/>
</dbReference>
<sequence length="107" mass="11739">MDKDKRMQVVMGLIMAGGNAKGSSIAAIQAAKKGDFLAAEKNLTAANQALNQAHNVQTEMLTQEAQGQKTPVDLYLVHAQDHLMTAIAFKDLAQEFVDVYKRIEENH</sequence>
<evidence type="ECO:0000256" key="2">
    <source>
        <dbReference type="ARBA" id="ARBA00022597"/>
    </source>
</evidence>
<dbReference type="InterPro" id="IPR036542">
    <property type="entry name" value="PTS_IIA_lac/cel_sf"/>
</dbReference>
<keyword evidence="2" id="KW-0762">Sugar transport</keyword>
<feature type="active site" description="Tele-phosphohistidine intermediate" evidence="5">
    <location>
        <position position="78"/>
    </location>
</feature>
<dbReference type="Gene3D" id="1.20.58.80">
    <property type="entry name" value="Phosphotransferase system, lactose/cellobiose-type IIA subunit"/>
    <property type="match status" value="1"/>
</dbReference>
<gene>
    <name evidence="8" type="ORF">BSQ50_08610</name>
</gene>
<dbReference type="PROSITE" id="PS51095">
    <property type="entry name" value="PTS_EIIA_TYPE_3"/>
    <property type="match status" value="1"/>
</dbReference>
<comment type="cofactor">
    <cofactor evidence="6">
        <name>Mg(2+)</name>
        <dbReference type="ChEBI" id="CHEBI:18420"/>
    </cofactor>
    <text evidence="6">Binds 1 Mg(2+) ion per trimer.</text>
</comment>
<dbReference type="InterPro" id="IPR003188">
    <property type="entry name" value="PTS_IIA_lac/cel"/>
</dbReference>
<proteinExistence type="predicted"/>
<dbReference type="RefSeq" id="WP_057884750.1">
    <property type="nucleotide sequence ID" value="NZ_CP018180.1"/>
</dbReference>
<dbReference type="PANTHER" id="PTHR34382">
    <property type="entry name" value="PTS SYSTEM N,N'-DIACETYLCHITOBIOSE-SPECIFIC EIIA COMPONENT"/>
    <property type="match status" value="1"/>
</dbReference>
<dbReference type="PANTHER" id="PTHR34382:SF7">
    <property type="entry name" value="PTS SYSTEM N,N'-DIACETYLCHITOBIOSE-SPECIFIC EIIA COMPONENT"/>
    <property type="match status" value="1"/>
</dbReference>
<evidence type="ECO:0000256" key="6">
    <source>
        <dbReference type="PIRSR" id="PIRSR000699-2"/>
    </source>
</evidence>
<feature type="modified residue" description="Phosphohistidine; by HPr" evidence="7">
    <location>
        <position position="78"/>
    </location>
</feature>
<dbReference type="GeneID" id="78520827"/>
<dbReference type="GO" id="GO:0016740">
    <property type="term" value="F:transferase activity"/>
    <property type="evidence" value="ECO:0007669"/>
    <property type="project" value="UniProtKB-KW"/>
</dbReference>
<keyword evidence="6" id="KW-0479">Metal-binding</keyword>
<evidence type="ECO:0000313" key="8">
    <source>
        <dbReference type="EMBL" id="AUJ32588.1"/>
    </source>
</evidence>
<dbReference type="PIRSF" id="PIRSF000699">
    <property type="entry name" value="PTS_IILac_III"/>
    <property type="match status" value="1"/>
</dbReference>
<evidence type="ECO:0000256" key="4">
    <source>
        <dbReference type="ARBA" id="ARBA00022683"/>
    </source>
</evidence>
<keyword evidence="4" id="KW-0598">Phosphotransferase system</keyword>
<dbReference type="KEGG" id="lng:BSQ50_08610"/>
<accession>A0A3S6QX36</accession>
<dbReference type="GO" id="GO:0046872">
    <property type="term" value="F:metal ion binding"/>
    <property type="evidence" value="ECO:0007669"/>
    <property type="project" value="UniProtKB-KW"/>
</dbReference>
<evidence type="ECO:0000313" key="9">
    <source>
        <dbReference type="Proteomes" id="UP000324497"/>
    </source>
</evidence>
<dbReference type="Proteomes" id="UP000324497">
    <property type="component" value="Chromosome"/>
</dbReference>
<keyword evidence="6" id="KW-0460">Magnesium</keyword>
<evidence type="ECO:0000256" key="7">
    <source>
        <dbReference type="PROSITE-ProRule" id="PRU00418"/>
    </source>
</evidence>
<reference evidence="8 9" key="1">
    <citation type="submission" date="2016-11" db="EMBL/GenBank/DDBJ databases">
        <title>Interaction between Lactobacillus species and yeast in water kefir.</title>
        <authorList>
            <person name="Behr J."/>
            <person name="Xu D."/>
            <person name="Vogel R.F."/>
        </authorList>
    </citation>
    <scope>NUCLEOTIDE SEQUENCE [LARGE SCALE GENOMIC DNA]</scope>
    <source>
        <strain evidence="8 9">TMW 1.1827</strain>
    </source>
</reference>
<dbReference type="Pfam" id="PF02255">
    <property type="entry name" value="PTS_IIA"/>
    <property type="match status" value="1"/>
</dbReference>
<evidence type="ECO:0000256" key="3">
    <source>
        <dbReference type="ARBA" id="ARBA00022679"/>
    </source>
</evidence>
<protein>
    <submittedName>
        <fullName evidence="8">PTS cellobiose transporter subunit IIA</fullName>
    </submittedName>
</protein>
<dbReference type="AlphaFoldDB" id="A0A3S6QX36"/>
<keyword evidence="3" id="KW-0808">Transferase</keyword>
<keyword evidence="9" id="KW-1185">Reference proteome</keyword>
<dbReference type="CDD" id="cd00215">
    <property type="entry name" value="PTS_IIA_lac"/>
    <property type="match status" value="1"/>
</dbReference>
<dbReference type="SUPFAM" id="SSF46973">
    <property type="entry name" value="Enzyme IIa from lactose specific PTS, IIa-lac"/>
    <property type="match status" value="1"/>
</dbReference>
<name>A0A3S6QX36_9LACO</name>
<keyword evidence="1" id="KW-0813">Transport</keyword>
<evidence type="ECO:0000256" key="1">
    <source>
        <dbReference type="ARBA" id="ARBA00022448"/>
    </source>
</evidence>